<keyword evidence="1" id="KW-0732">Signal</keyword>
<dbReference type="EMBL" id="CP076132">
    <property type="protein sequence ID" value="QWG01414.1"/>
    <property type="molecule type" value="Genomic_DNA"/>
</dbReference>
<keyword evidence="3" id="KW-1185">Reference proteome</keyword>
<evidence type="ECO:0000313" key="2">
    <source>
        <dbReference type="EMBL" id="QWG01414.1"/>
    </source>
</evidence>
<feature type="chain" id="PRO_5043522263" description="Secreted protein" evidence="1">
    <location>
        <begin position="21"/>
        <end position="171"/>
    </location>
</feature>
<proteinExistence type="predicted"/>
<organism evidence="2 3">
    <name type="scientific">Flammeovirga yaeyamensis</name>
    <dbReference type="NCBI Taxonomy" id="367791"/>
    <lineage>
        <taxon>Bacteria</taxon>
        <taxon>Pseudomonadati</taxon>
        <taxon>Bacteroidota</taxon>
        <taxon>Cytophagia</taxon>
        <taxon>Cytophagales</taxon>
        <taxon>Flammeovirgaceae</taxon>
        <taxon>Flammeovirga</taxon>
    </lineage>
</organism>
<protein>
    <recommendedName>
        <fullName evidence="4">Secreted protein</fullName>
    </recommendedName>
</protein>
<name>A0AAX1N1R5_9BACT</name>
<dbReference type="KEGG" id="fya:KMW28_17370"/>
<accession>A0AAX1N1R5</accession>
<dbReference type="RefSeq" id="WP_169662901.1">
    <property type="nucleotide sequence ID" value="NZ_CP076132.1"/>
</dbReference>
<dbReference type="Proteomes" id="UP000678679">
    <property type="component" value="Chromosome 1"/>
</dbReference>
<evidence type="ECO:0008006" key="4">
    <source>
        <dbReference type="Google" id="ProtNLM"/>
    </source>
</evidence>
<reference evidence="2 3" key="1">
    <citation type="submission" date="2021-05" db="EMBL/GenBank/DDBJ databases">
        <title>Comparative genomic studies on the polysaccharide-degrading batcterial strains of the Flammeovirga genus.</title>
        <authorList>
            <person name="Zewei F."/>
            <person name="Zheng Z."/>
            <person name="Yu L."/>
            <person name="Ruyue G."/>
            <person name="Yanhong M."/>
            <person name="Yuanyuan C."/>
            <person name="Jingyan G."/>
            <person name="Wenjun H."/>
        </authorList>
    </citation>
    <scope>NUCLEOTIDE SEQUENCE [LARGE SCALE GENOMIC DNA]</scope>
    <source>
        <strain evidence="2 3">NBRC:100898</strain>
    </source>
</reference>
<dbReference type="AlphaFoldDB" id="A0AAX1N1R5"/>
<feature type="signal peptide" evidence="1">
    <location>
        <begin position="1"/>
        <end position="20"/>
    </location>
</feature>
<sequence length="171" mass="18972">MKNLFITLFILGAVAFNSLAQDHPKGYLSITTSGSGVLQRNAHSFVMSADYNHYVSDRFMIGMSVIGDWEKEYAKLESGTQVNDSFKSSVAFYGTYLFGKNRQWGLGGGYSKDILKGDTFKLGNDYVDAFVMYFIPVGNLGYICPRVGYIHDFQGKEQSISAGFSFSVPIN</sequence>
<evidence type="ECO:0000256" key="1">
    <source>
        <dbReference type="SAM" id="SignalP"/>
    </source>
</evidence>
<evidence type="ECO:0000313" key="3">
    <source>
        <dbReference type="Proteomes" id="UP000678679"/>
    </source>
</evidence>
<gene>
    <name evidence="2" type="ORF">KMW28_17370</name>
</gene>